<keyword evidence="2" id="KW-0521">NADP</keyword>
<dbReference type="InterPro" id="IPR002347">
    <property type="entry name" value="SDR_fam"/>
</dbReference>
<dbReference type="Pfam" id="PF13561">
    <property type="entry name" value="adh_short_C2"/>
    <property type="match status" value="1"/>
</dbReference>
<dbReference type="CDD" id="cd05233">
    <property type="entry name" value="SDR_c"/>
    <property type="match status" value="1"/>
</dbReference>
<evidence type="ECO:0000256" key="3">
    <source>
        <dbReference type="SAM" id="Phobius"/>
    </source>
</evidence>
<keyword evidence="3" id="KW-0812">Transmembrane</keyword>
<proteinExistence type="inferred from homology"/>
<dbReference type="GO" id="GO:0016616">
    <property type="term" value="F:oxidoreductase activity, acting on the CH-OH group of donors, NAD or NADP as acceptor"/>
    <property type="evidence" value="ECO:0007669"/>
    <property type="project" value="TreeGrafter"/>
</dbReference>
<accession>A0A4E9ENC0</accession>
<dbReference type="FunFam" id="3.40.50.720:FF:000084">
    <property type="entry name" value="Short-chain dehydrogenase reductase"/>
    <property type="match status" value="1"/>
</dbReference>
<dbReference type="EMBL" id="CAJPIJ010000146">
    <property type="protein sequence ID" value="CAG1989597.1"/>
    <property type="molecule type" value="Genomic_DNA"/>
</dbReference>
<dbReference type="EMBL" id="CAAKMV010000207">
    <property type="protein sequence ID" value="VIO64784.1"/>
    <property type="molecule type" value="Genomic_DNA"/>
</dbReference>
<sequence>MKITYGTRLKDKVCIVTGSSSGFGRAIALGYSLEGALVVCADLQQGARADVNGEQAISTHELIKQKGGKAIFVQTDVSKNDAVENLVYRAVAEFSRVDVVVNNAGISIESGKPSRRIHDTPEEWWDTTMAVNLKSIFLLSKHAITQMLKQEKNEAGDRGWIINIASIFGLVGGYALRKYILHRNWQLVNRKASYVASKGGAQNLTRSIALDYAKDGIHCNAICPGFAETALLADAVKIHDKEAIRSKHPLHGLGTAEDIVGAAIFLASAEARWITGVRLPVDGGYTAQ</sequence>
<evidence type="ECO:0000256" key="2">
    <source>
        <dbReference type="ARBA" id="ARBA00022857"/>
    </source>
</evidence>
<protein>
    <submittedName>
        <fullName evidence="5">Uncharacterized protein</fullName>
    </submittedName>
</protein>
<dbReference type="PANTHER" id="PTHR42760:SF124">
    <property type="entry name" value="SHORT-CHAIN DEHYDROGENASE_REDUCTASE"/>
    <property type="match status" value="1"/>
</dbReference>
<dbReference type="PRINTS" id="PR00080">
    <property type="entry name" value="SDRFAMILY"/>
</dbReference>
<keyword evidence="3" id="KW-0472">Membrane</keyword>
<dbReference type="Proteomes" id="UP000746612">
    <property type="component" value="Unassembled WGS sequence"/>
</dbReference>
<reference evidence="4" key="2">
    <citation type="submission" date="2021-03" db="EMBL/GenBank/DDBJ databases">
        <authorList>
            <person name="Alouane T."/>
            <person name="Langin T."/>
            <person name="Bonhomme L."/>
        </authorList>
    </citation>
    <scope>NUCLEOTIDE SEQUENCE</scope>
    <source>
        <strain evidence="4">MDC_Fg202</strain>
    </source>
</reference>
<dbReference type="PANTHER" id="PTHR42760">
    <property type="entry name" value="SHORT-CHAIN DEHYDROGENASES/REDUCTASES FAMILY MEMBER"/>
    <property type="match status" value="1"/>
</dbReference>
<dbReference type="PROSITE" id="PS00061">
    <property type="entry name" value="ADH_SHORT"/>
    <property type="match status" value="1"/>
</dbReference>
<evidence type="ECO:0000256" key="1">
    <source>
        <dbReference type="ARBA" id="ARBA00006484"/>
    </source>
</evidence>
<feature type="transmembrane region" description="Helical" evidence="3">
    <location>
        <begin position="159"/>
        <end position="176"/>
    </location>
</feature>
<dbReference type="SUPFAM" id="SSF51735">
    <property type="entry name" value="NAD(P)-binding Rossmann-fold domains"/>
    <property type="match status" value="1"/>
</dbReference>
<dbReference type="Gene3D" id="3.40.50.720">
    <property type="entry name" value="NAD(P)-binding Rossmann-like Domain"/>
    <property type="match status" value="1"/>
</dbReference>
<keyword evidence="3" id="KW-1133">Transmembrane helix</keyword>
<organism evidence="5">
    <name type="scientific">Gibberella zeae</name>
    <name type="common">Wheat head blight fungus</name>
    <name type="synonym">Fusarium graminearum</name>
    <dbReference type="NCBI Taxonomy" id="5518"/>
    <lineage>
        <taxon>Eukaryota</taxon>
        <taxon>Fungi</taxon>
        <taxon>Dikarya</taxon>
        <taxon>Ascomycota</taxon>
        <taxon>Pezizomycotina</taxon>
        <taxon>Sordariomycetes</taxon>
        <taxon>Hypocreomycetidae</taxon>
        <taxon>Hypocreales</taxon>
        <taxon>Nectriaceae</taxon>
        <taxon>Fusarium</taxon>
    </lineage>
</organism>
<dbReference type="InterPro" id="IPR036291">
    <property type="entry name" value="NAD(P)-bd_dom_sf"/>
</dbReference>
<evidence type="ECO:0000313" key="5">
    <source>
        <dbReference type="EMBL" id="VIO64784.1"/>
    </source>
</evidence>
<reference evidence="5" key="1">
    <citation type="submission" date="2019-04" db="EMBL/GenBank/DDBJ databases">
        <authorList>
            <person name="Melise S."/>
            <person name="Noan J."/>
            <person name="Okalmin O."/>
        </authorList>
    </citation>
    <scope>NUCLEOTIDE SEQUENCE</scope>
    <source>
        <strain evidence="5">FN9</strain>
    </source>
</reference>
<evidence type="ECO:0000313" key="4">
    <source>
        <dbReference type="EMBL" id="CAG1989597.1"/>
    </source>
</evidence>
<gene>
    <name evidence="5" type="ORF">FUG_LOCUS580756</name>
    <name evidence="4" type="ORF">MDCFG202_LOCUS307230</name>
</gene>
<dbReference type="PRINTS" id="PR00081">
    <property type="entry name" value="GDHRDH"/>
</dbReference>
<name>A0A4E9ENC0_GIBZA</name>
<dbReference type="AlphaFoldDB" id="A0A4E9ENC0"/>
<dbReference type="InterPro" id="IPR020904">
    <property type="entry name" value="Sc_DH/Rdtase_CS"/>
</dbReference>
<comment type="similarity">
    <text evidence="1">Belongs to the short-chain dehydrogenases/reductases (SDR) family.</text>
</comment>